<comment type="subcellular location">
    <subcellularLocation>
        <location evidence="9">Cytoplasm</location>
    </subcellularLocation>
</comment>
<accession>A0A1F5JVE8</accession>
<dbReference type="GO" id="GO:0006364">
    <property type="term" value="P:rRNA processing"/>
    <property type="evidence" value="ECO:0007669"/>
    <property type="project" value="UniProtKB-UniRule"/>
</dbReference>
<evidence type="ECO:0000256" key="2">
    <source>
        <dbReference type="ARBA" id="ARBA00010183"/>
    </source>
</evidence>
<comment type="function">
    <text evidence="9">Digests double-stranded RNA. Involved in the processing of primary rRNA transcript to yield the immediate precursors to the large and small rRNAs (23S and 16S). Processes some mRNAs, and tRNAs when they are encoded in the rRNA operon. Processes pre-crRNA and tracrRNA of type II CRISPR loci if present in the organism.</text>
</comment>
<dbReference type="GO" id="GO:0008033">
    <property type="term" value="P:tRNA processing"/>
    <property type="evidence" value="ECO:0007669"/>
    <property type="project" value="UniProtKB-KW"/>
</dbReference>
<feature type="active site" evidence="9">
    <location>
        <position position="123"/>
    </location>
</feature>
<dbReference type="GO" id="GO:0046872">
    <property type="term" value="F:metal ion binding"/>
    <property type="evidence" value="ECO:0007669"/>
    <property type="project" value="UniProtKB-KW"/>
</dbReference>
<sequence length="229" mass="25510">MPNNDFTDLLNHLEIKFNNPNLLQQAFFHRSYLNEVKMNIQSNERLEFLGDSVLSLIVSYYLYTLKPTDSEGDLTNLRAHIVKTTSLAEAAEKLQLGKYLSLSKGEEISGGRNNPQLLANTYEALLGSLFLDQGLEAVKKLIGKTLLPLFEKELKLGPPKDAKSSLQEDVQQKLKLSTNYKILSTTGPDHAKQFTVAVYIEGKETGRGSGASKQIAEEQAAKQALLRNR</sequence>
<dbReference type="PROSITE" id="PS50137">
    <property type="entry name" value="DS_RBD"/>
    <property type="match status" value="1"/>
</dbReference>
<dbReference type="GO" id="GO:0005737">
    <property type="term" value="C:cytoplasm"/>
    <property type="evidence" value="ECO:0007669"/>
    <property type="project" value="UniProtKB-SubCell"/>
</dbReference>
<comment type="similarity">
    <text evidence="2">Belongs to the ribonuclease III family.</text>
</comment>
<keyword evidence="9" id="KW-0479">Metal-binding</keyword>
<feature type="binding site" evidence="9">
    <location>
        <position position="123"/>
    </location>
    <ligand>
        <name>Mg(2+)</name>
        <dbReference type="ChEBI" id="CHEBI:18420"/>
    </ligand>
</feature>
<evidence type="ECO:0000256" key="6">
    <source>
        <dbReference type="ARBA" id="ARBA00022759"/>
    </source>
</evidence>
<keyword evidence="3 9" id="KW-0698">rRNA processing</keyword>
<dbReference type="PROSITE" id="PS50142">
    <property type="entry name" value="RNASE_3_2"/>
    <property type="match status" value="1"/>
</dbReference>
<name>A0A1F5JVE8_9BACT</name>
<keyword evidence="6 9" id="KW-0255">Endonuclease</keyword>
<dbReference type="PROSITE" id="PS00517">
    <property type="entry name" value="RNASE_3_1"/>
    <property type="match status" value="1"/>
</dbReference>
<dbReference type="GO" id="GO:0010468">
    <property type="term" value="P:regulation of gene expression"/>
    <property type="evidence" value="ECO:0007669"/>
    <property type="project" value="TreeGrafter"/>
</dbReference>
<dbReference type="CDD" id="cd00593">
    <property type="entry name" value="RIBOc"/>
    <property type="match status" value="1"/>
</dbReference>
<dbReference type="Pfam" id="PF14622">
    <property type="entry name" value="Ribonucleas_3_3"/>
    <property type="match status" value="1"/>
</dbReference>
<keyword evidence="9" id="KW-0460">Magnesium</keyword>
<comment type="subunit">
    <text evidence="9">Homodimer.</text>
</comment>
<feature type="binding site" evidence="9">
    <location>
        <position position="120"/>
    </location>
    <ligand>
        <name>Mg(2+)</name>
        <dbReference type="ChEBI" id="CHEBI:18420"/>
    </ligand>
</feature>
<keyword evidence="5 9" id="KW-0540">Nuclease</keyword>
<keyword evidence="8 9" id="KW-0694">RNA-binding</keyword>
<dbReference type="InterPro" id="IPR036389">
    <property type="entry name" value="RNase_III_sf"/>
</dbReference>
<comment type="cofactor">
    <cofactor evidence="9">
        <name>Mg(2+)</name>
        <dbReference type="ChEBI" id="CHEBI:18420"/>
    </cofactor>
</comment>
<dbReference type="GO" id="GO:0003725">
    <property type="term" value="F:double-stranded RNA binding"/>
    <property type="evidence" value="ECO:0007669"/>
    <property type="project" value="TreeGrafter"/>
</dbReference>
<gene>
    <name evidence="9" type="primary">rnc</name>
    <name evidence="12" type="ORF">A3D83_01365</name>
</gene>
<dbReference type="SUPFAM" id="SSF69065">
    <property type="entry name" value="RNase III domain-like"/>
    <property type="match status" value="1"/>
</dbReference>
<feature type="binding site" evidence="9">
    <location>
        <position position="47"/>
    </location>
    <ligand>
        <name>Mg(2+)</name>
        <dbReference type="ChEBI" id="CHEBI:18420"/>
    </ligand>
</feature>
<organism evidence="12 13">
    <name type="scientific">Candidatus Daviesbacteria bacterium RIFCSPHIGHO2_02_FULL_41_10</name>
    <dbReference type="NCBI Taxonomy" id="1797774"/>
    <lineage>
        <taxon>Bacteria</taxon>
        <taxon>Candidatus Daviesiibacteriota</taxon>
    </lineage>
</organism>
<dbReference type="PANTHER" id="PTHR11207:SF0">
    <property type="entry name" value="RIBONUCLEASE 3"/>
    <property type="match status" value="1"/>
</dbReference>
<evidence type="ECO:0000256" key="4">
    <source>
        <dbReference type="ARBA" id="ARBA00022664"/>
    </source>
</evidence>
<evidence type="ECO:0000313" key="12">
    <source>
        <dbReference type="EMBL" id="OGE32624.1"/>
    </source>
</evidence>
<dbReference type="Proteomes" id="UP000177258">
    <property type="component" value="Unassembled WGS sequence"/>
</dbReference>
<keyword evidence="4 9" id="KW-0507">mRNA processing</keyword>
<evidence type="ECO:0000256" key="1">
    <source>
        <dbReference type="ARBA" id="ARBA00000109"/>
    </source>
</evidence>
<dbReference type="PANTHER" id="PTHR11207">
    <property type="entry name" value="RIBONUCLEASE III"/>
    <property type="match status" value="1"/>
</dbReference>
<evidence type="ECO:0000256" key="9">
    <source>
        <dbReference type="HAMAP-Rule" id="MF_00104"/>
    </source>
</evidence>
<dbReference type="GO" id="GO:0006397">
    <property type="term" value="P:mRNA processing"/>
    <property type="evidence" value="ECO:0007669"/>
    <property type="project" value="UniProtKB-UniRule"/>
</dbReference>
<evidence type="ECO:0000313" key="13">
    <source>
        <dbReference type="Proteomes" id="UP000177258"/>
    </source>
</evidence>
<evidence type="ECO:0000256" key="8">
    <source>
        <dbReference type="ARBA" id="ARBA00022884"/>
    </source>
</evidence>
<dbReference type="Gene3D" id="3.30.160.20">
    <property type="match status" value="1"/>
</dbReference>
<dbReference type="SUPFAM" id="SSF54768">
    <property type="entry name" value="dsRNA-binding domain-like"/>
    <property type="match status" value="1"/>
</dbReference>
<proteinExistence type="inferred from homology"/>
<dbReference type="AlphaFoldDB" id="A0A1F5JVE8"/>
<feature type="domain" description="RNase III" evidence="11">
    <location>
        <begin position="6"/>
        <end position="134"/>
    </location>
</feature>
<evidence type="ECO:0000256" key="5">
    <source>
        <dbReference type="ARBA" id="ARBA00022722"/>
    </source>
</evidence>
<dbReference type="SMART" id="SM00535">
    <property type="entry name" value="RIBOc"/>
    <property type="match status" value="1"/>
</dbReference>
<reference evidence="12 13" key="1">
    <citation type="journal article" date="2016" name="Nat. Commun.">
        <title>Thousands of microbial genomes shed light on interconnected biogeochemical processes in an aquifer system.</title>
        <authorList>
            <person name="Anantharaman K."/>
            <person name="Brown C.T."/>
            <person name="Hug L.A."/>
            <person name="Sharon I."/>
            <person name="Castelle C.J."/>
            <person name="Probst A.J."/>
            <person name="Thomas B.C."/>
            <person name="Singh A."/>
            <person name="Wilkins M.J."/>
            <person name="Karaoz U."/>
            <person name="Brodie E.L."/>
            <person name="Williams K.H."/>
            <person name="Hubbard S.S."/>
            <person name="Banfield J.F."/>
        </authorList>
    </citation>
    <scope>NUCLEOTIDE SEQUENCE [LARGE SCALE GENOMIC DNA]</scope>
</reference>
<dbReference type="CDD" id="cd10845">
    <property type="entry name" value="DSRM_RNAse_III_family"/>
    <property type="match status" value="1"/>
</dbReference>
<evidence type="ECO:0000259" key="10">
    <source>
        <dbReference type="PROSITE" id="PS50137"/>
    </source>
</evidence>
<keyword evidence="9" id="KW-0699">rRNA-binding</keyword>
<feature type="domain" description="DRBM" evidence="10">
    <location>
        <begin position="161"/>
        <end position="229"/>
    </location>
</feature>
<dbReference type="InterPro" id="IPR014720">
    <property type="entry name" value="dsRBD_dom"/>
</dbReference>
<dbReference type="HAMAP" id="MF_00104">
    <property type="entry name" value="RNase_III"/>
    <property type="match status" value="1"/>
</dbReference>
<dbReference type="Pfam" id="PF00035">
    <property type="entry name" value="dsrm"/>
    <property type="match status" value="1"/>
</dbReference>
<dbReference type="EMBL" id="MFDB01000023">
    <property type="protein sequence ID" value="OGE32624.1"/>
    <property type="molecule type" value="Genomic_DNA"/>
</dbReference>
<evidence type="ECO:0000259" key="11">
    <source>
        <dbReference type="PROSITE" id="PS50142"/>
    </source>
</evidence>
<dbReference type="InterPro" id="IPR011907">
    <property type="entry name" value="RNase_III"/>
</dbReference>
<dbReference type="EC" id="3.1.26.3" evidence="9"/>
<protein>
    <recommendedName>
        <fullName evidence="9">Ribonuclease 3</fullName>
        <ecNumber evidence="9">3.1.26.3</ecNumber>
    </recommendedName>
    <alternativeName>
        <fullName evidence="9">Ribonuclease III</fullName>
        <shortName evidence="9">RNase III</shortName>
    </alternativeName>
</protein>
<keyword evidence="7 9" id="KW-0378">Hydrolase</keyword>
<dbReference type="SMART" id="SM00358">
    <property type="entry name" value="DSRM"/>
    <property type="match status" value="1"/>
</dbReference>
<evidence type="ECO:0000256" key="7">
    <source>
        <dbReference type="ARBA" id="ARBA00022801"/>
    </source>
</evidence>
<keyword evidence="9" id="KW-0963">Cytoplasm</keyword>
<keyword evidence="9" id="KW-0819">tRNA processing</keyword>
<evidence type="ECO:0000256" key="3">
    <source>
        <dbReference type="ARBA" id="ARBA00022552"/>
    </source>
</evidence>
<dbReference type="NCBIfam" id="TIGR02191">
    <property type="entry name" value="RNaseIII"/>
    <property type="match status" value="1"/>
</dbReference>
<dbReference type="GO" id="GO:0004525">
    <property type="term" value="F:ribonuclease III activity"/>
    <property type="evidence" value="ECO:0007669"/>
    <property type="project" value="UniProtKB-UniRule"/>
</dbReference>
<feature type="active site" evidence="9">
    <location>
        <position position="51"/>
    </location>
</feature>
<dbReference type="Gene3D" id="1.10.1520.10">
    <property type="entry name" value="Ribonuclease III domain"/>
    <property type="match status" value="1"/>
</dbReference>
<dbReference type="FunFam" id="1.10.1520.10:FF:000001">
    <property type="entry name" value="Ribonuclease 3"/>
    <property type="match status" value="1"/>
</dbReference>
<comment type="caution">
    <text evidence="12">The sequence shown here is derived from an EMBL/GenBank/DDBJ whole genome shotgun (WGS) entry which is preliminary data.</text>
</comment>
<comment type="catalytic activity">
    <reaction evidence="1 9">
        <text>Endonucleolytic cleavage to 5'-phosphomonoester.</text>
        <dbReference type="EC" id="3.1.26.3"/>
    </reaction>
</comment>
<dbReference type="InterPro" id="IPR000999">
    <property type="entry name" value="RNase_III_dom"/>
</dbReference>
<dbReference type="GO" id="GO:0019843">
    <property type="term" value="F:rRNA binding"/>
    <property type="evidence" value="ECO:0007669"/>
    <property type="project" value="UniProtKB-KW"/>
</dbReference>